<comment type="caution">
    <text evidence="20">The sequence shown here is derived from an EMBL/GenBank/DDBJ whole genome shotgun (WGS) entry which is preliminary data.</text>
</comment>
<feature type="transmembrane region" description="Helical" evidence="19">
    <location>
        <begin position="213"/>
        <end position="232"/>
    </location>
</feature>
<accession>A0ABT8LEU4</accession>
<dbReference type="GO" id="GO:0004605">
    <property type="term" value="F:phosphatidate cytidylyltransferase activity"/>
    <property type="evidence" value="ECO:0007669"/>
    <property type="project" value="UniProtKB-EC"/>
</dbReference>
<comment type="subcellular location">
    <subcellularLocation>
        <location evidence="2">Cell membrane</location>
        <topology evidence="2">Multi-pass membrane protein</topology>
    </subcellularLocation>
</comment>
<evidence type="ECO:0000256" key="10">
    <source>
        <dbReference type="ARBA" id="ARBA00022679"/>
    </source>
</evidence>
<comment type="similarity">
    <text evidence="5 18">Belongs to the CDS family.</text>
</comment>
<proteinExistence type="inferred from homology"/>
<keyword evidence="11 18" id="KW-0812">Transmembrane</keyword>
<evidence type="ECO:0000256" key="1">
    <source>
        <dbReference type="ARBA" id="ARBA00001698"/>
    </source>
</evidence>
<evidence type="ECO:0000256" key="9">
    <source>
        <dbReference type="ARBA" id="ARBA00022516"/>
    </source>
</evidence>
<feature type="transmembrane region" description="Helical" evidence="19">
    <location>
        <begin position="15"/>
        <end position="47"/>
    </location>
</feature>
<keyword evidence="17" id="KW-1208">Phospholipid metabolism</keyword>
<comment type="pathway">
    <text evidence="3 18">Phospholipid metabolism; CDP-diacylglycerol biosynthesis; CDP-diacylglycerol from sn-glycerol 3-phosphate: step 3/3.</text>
</comment>
<dbReference type="RefSeq" id="WP_346760156.1">
    <property type="nucleotide sequence ID" value="NZ_JAUJEB010000005.1"/>
</dbReference>
<feature type="transmembrane region" description="Helical" evidence="19">
    <location>
        <begin position="188"/>
        <end position="207"/>
    </location>
</feature>
<gene>
    <name evidence="20" type="ORF">QQ020_22250</name>
</gene>
<evidence type="ECO:0000256" key="12">
    <source>
        <dbReference type="ARBA" id="ARBA00022695"/>
    </source>
</evidence>
<reference evidence="20" key="1">
    <citation type="submission" date="2023-06" db="EMBL/GenBank/DDBJ databases">
        <title>Genomic of Agaribacillus aureum.</title>
        <authorList>
            <person name="Wang G."/>
        </authorList>
    </citation>
    <scope>NUCLEOTIDE SEQUENCE</scope>
    <source>
        <strain evidence="20">BMA12</strain>
    </source>
</reference>
<keyword evidence="8" id="KW-1003">Cell membrane</keyword>
<dbReference type="PANTHER" id="PTHR46382:SF1">
    <property type="entry name" value="PHOSPHATIDATE CYTIDYLYLTRANSFERASE"/>
    <property type="match status" value="1"/>
</dbReference>
<evidence type="ECO:0000256" key="5">
    <source>
        <dbReference type="ARBA" id="ARBA00010185"/>
    </source>
</evidence>
<keyword evidence="13 19" id="KW-1133">Transmembrane helix</keyword>
<feature type="transmembrane region" description="Helical" evidence="19">
    <location>
        <begin position="119"/>
        <end position="139"/>
    </location>
</feature>
<evidence type="ECO:0000256" key="16">
    <source>
        <dbReference type="ARBA" id="ARBA00023209"/>
    </source>
</evidence>
<evidence type="ECO:0000313" key="21">
    <source>
        <dbReference type="Proteomes" id="UP001172083"/>
    </source>
</evidence>
<dbReference type="Proteomes" id="UP001172083">
    <property type="component" value="Unassembled WGS sequence"/>
</dbReference>
<evidence type="ECO:0000256" key="4">
    <source>
        <dbReference type="ARBA" id="ARBA00005189"/>
    </source>
</evidence>
<dbReference type="InterPro" id="IPR000374">
    <property type="entry name" value="PC_trans"/>
</dbReference>
<evidence type="ECO:0000256" key="8">
    <source>
        <dbReference type="ARBA" id="ARBA00022475"/>
    </source>
</evidence>
<evidence type="ECO:0000256" key="17">
    <source>
        <dbReference type="ARBA" id="ARBA00023264"/>
    </source>
</evidence>
<feature type="transmembrane region" description="Helical" evidence="19">
    <location>
        <begin position="90"/>
        <end position="107"/>
    </location>
</feature>
<evidence type="ECO:0000256" key="18">
    <source>
        <dbReference type="RuleBase" id="RU003938"/>
    </source>
</evidence>
<evidence type="ECO:0000256" key="3">
    <source>
        <dbReference type="ARBA" id="ARBA00005119"/>
    </source>
</evidence>
<dbReference type="PROSITE" id="PS01315">
    <property type="entry name" value="CDS"/>
    <property type="match status" value="1"/>
</dbReference>
<evidence type="ECO:0000256" key="11">
    <source>
        <dbReference type="ARBA" id="ARBA00022692"/>
    </source>
</evidence>
<protein>
    <recommendedName>
        <fullName evidence="7 18">Phosphatidate cytidylyltransferase</fullName>
        <ecNumber evidence="6 18">2.7.7.41</ecNumber>
    </recommendedName>
</protein>
<keyword evidence="9" id="KW-0444">Lipid biosynthesis</keyword>
<dbReference type="Pfam" id="PF01148">
    <property type="entry name" value="CTP_transf_1"/>
    <property type="match status" value="1"/>
</dbReference>
<dbReference type="EC" id="2.7.7.41" evidence="6 18"/>
<evidence type="ECO:0000256" key="19">
    <source>
        <dbReference type="SAM" id="Phobius"/>
    </source>
</evidence>
<keyword evidence="14" id="KW-0443">Lipid metabolism</keyword>
<organism evidence="20 21">
    <name type="scientific">Agaribacillus aureus</name>
    <dbReference type="NCBI Taxonomy" id="3051825"/>
    <lineage>
        <taxon>Bacteria</taxon>
        <taxon>Pseudomonadati</taxon>
        <taxon>Bacteroidota</taxon>
        <taxon>Cytophagia</taxon>
        <taxon>Cytophagales</taxon>
        <taxon>Splendidivirgaceae</taxon>
        <taxon>Agaribacillus</taxon>
    </lineage>
</organism>
<evidence type="ECO:0000256" key="15">
    <source>
        <dbReference type="ARBA" id="ARBA00023136"/>
    </source>
</evidence>
<keyword evidence="10 18" id="KW-0808">Transferase</keyword>
<evidence type="ECO:0000256" key="13">
    <source>
        <dbReference type="ARBA" id="ARBA00022989"/>
    </source>
</evidence>
<evidence type="ECO:0000256" key="7">
    <source>
        <dbReference type="ARBA" id="ARBA00019373"/>
    </source>
</evidence>
<keyword evidence="21" id="KW-1185">Reference proteome</keyword>
<keyword evidence="12 18" id="KW-0548">Nucleotidyltransferase</keyword>
<feature type="transmembrane region" description="Helical" evidence="19">
    <location>
        <begin position="59"/>
        <end position="78"/>
    </location>
</feature>
<comment type="catalytic activity">
    <reaction evidence="1 18">
        <text>a 1,2-diacyl-sn-glycero-3-phosphate + CTP + H(+) = a CDP-1,2-diacyl-sn-glycerol + diphosphate</text>
        <dbReference type="Rhea" id="RHEA:16229"/>
        <dbReference type="ChEBI" id="CHEBI:15378"/>
        <dbReference type="ChEBI" id="CHEBI:33019"/>
        <dbReference type="ChEBI" id="CHEBI:37563"/>
        <dbReference type="ChEBI" id="CHEBI:58332"/>
        <dbReference type="ChEBI" id="CHEBI:58608"/>
        <dbReference type="EC" id="2.7.7.41"/>
    </reaction>
</comment>
<comment type="pathway">
    <text evidence="4">Lipid metabolism.</text>
</comment>
<evidence type="ECO:0000256" key="14">
    <source>
        <dbReference type="ARBA" id="ARBA00023098"/>
    </source>
</evidence>
<evidence type="ECO:0000256" key="6">
    <source>
        <dbReference type="ARBA" id="ARBA00012487"/>
    </source>
</evidence>
<sequence>MISNLSKFNNLTQRIITAFVGAFLIVTSIVLSEWAFFGVFFILCLFTQLEFYKLVGLDGMLPLKFWGTFCGLVIYTLIFLIEKQLLNESFYFFIFPVSSSIFFVKLYKKTDKKPFTNIAYTFLGIIYVAIPISLLNILAFTRGDYSWQIIIGTLLLHWASDTGAYFAGVRFGKTKLFERVSPKKSWEGSIGGAILACAFALGISYYFHDLYLGEWFIIAGISVIAGTYGDLVESLFKRSIHIKDSGTSIPGHGGFLDRFDGLLLSLPFIVAFLRFF</sequence>
<keyword evidence="16" id="KW-0594">Phospholipid biosynthesis</keyword>
<evidence type="ECO:0000256" key="2">
    <source>
        <dbReference type="ARBA" id="ARBA00004651"/>
    </source>
</evidence>
<name>A0ABT8LEU4_9BACT</name>
<keyword evidence="15 19" id="KW-0472">Membrane</keyword>
<evidence type="ECO:0000313" key="20">
    <source>
        <dbReference type="EMBL" id="MDN5214818.1"/>
    </source>
</evidence>
<dbReference type="PANTHER" id="PTHR46382">
    <property type="entry name" value="PHOSPHATIDATE CYTIDYLYLTRANSFERASE"/>
    <property type="match status" value="1"/>
</dbReference>
<dbReference type="EMBL" id="JAUJEB010000005">
    <property type="protein sequence ID" value="MDN5214818.1"/>
    <property type="molecule type" value="Genomic_DNA"/>
</dbReference>
<feature type="transmembrane region" description="Helical" evidence="19">
    <location>
        <begin position="145"/>
        <end position="167"/>
    </location>
</feature>